<organism evidence="1 2">
    <name type="scientific">Aphis glycines</name>
    <name type="common">Soybean aphid</name>
    <dbReference type="NCBI Taxonomy" id="307491"/>
    <lineage>
        <taxon>Eukaryota</taxon>
        <taxon>Metazoa</taxon>
        <taxon>Ecdysozoa</taxon>
        <taxon>Arthropoda</taxon>
        <taxon>Hexapoda</taxon>
        <taxon>Insecta</taxon>
        <taxon>Pterygota</taxon>
        <taxon>Neoptera</taxon>
        <taxon>Paraneoptera</taxon>
        <taxon>Hemiptera</taxon>
        <taxon>Sternorrhyncha</taxon>
        <taxon>Aphidomorpha</taxon>
        <taxon>Aphidoidea</taxon>
        <taxon>Aphididae</taxon>
        <taxon>Aphidini</taxon>
        <taxon>Aphis</taxon>
        <taxon>Aphis</taxon>
    </lineage>
</organism>
<accession>A0A6G0TB34</accession>
<evidence type="ECO:0000313" key="2">
    <source>
        <dbReference type="Proteomes" id="UP000475862"/>
    </source>
</evidence>
<dbReference type="Proteomes" id="UP000475862">
    <property type="component" value="Unassembled WGS sequence"/>
</dbReference>
<keyword evidence="2" id="KW-1185">Reference proteome</keyword>
<sequence length="236" mass="28048">MNINARSVIKFDAPDECGVCHYNCDHGKTLTYLMRRDFADSADLLSEVNMINDGSHTGFFKNINCWALYEVFRCIDTTGITDHMFIKGRQLEIRRKIENNLKYYVFTISGGFYINLNGIIHQEYSICNRKVPPPKFEIEILFRQVMLYTDTKKTETKFDFYVSKYSKNYSALEYEIKNLYCHSKNYKKQKKKDIHFAIGNYPLKFKIETLFRQVMLYRQNKTHHCKSYTLITSFKI</sequence>
<evidence type="ECO:0000313" key="1">
    <source>
        <dbReference type="EMBL" id="KAE9528232.1"/>
    </source>
</evidence>
<comment type="caution">
    <text evidence="1">The sequence shown here is derived from an EMBL/GenBank/DDBJ whole genome shotgun (WGS) entry which is preliminary data.</text>
</comment>
<dbReference type="AlphaFoldDB" id="A0A6G0TB34"/>
<dbReference type="EMBL" id="VYZN01000049">
    <property type="protein sequence ID" value="KAE9528232.1"/>
    <property type="molecule type" value="Genomic_DNA"/>
</dbReference>
<name>A0A6G0TB34_APHGL</name>
<reference evidence="1 2" key="1">
    <citation type="submission" date="2019-08" db="EMBL/GenBank/DDBJ databases">
        <title>The genome of the soybean aphid Biotype 1, its phylome, world population structure and adaptation to the North American continent.</title>
        <authorList>
            <person name="Giordano R."/>
            <person name="Donthu R.K."/>
            <person name="Hernandez A.G."/>
            <person name="Wright C.L."/>
            <person name="Zimin A.V."/>
        </authorList>
    </citation>
    <scope>NUCLEOTIDE SEQUENCE [LARGE SCALE GENOMIC DNA]</scope>
    <source>
        <tissue evidence="1">Whole aphids</tissue>
    </source>
</reference>
<proteinExistence type="predicted"/>
<protein>
    <submittedName>
        <fullName evidence="1">Uncharacterized protein</fullName>
    </submittedName>
</protein>
<gene>
    <name evidence="1" type="ORF">AGLY_012654</name>
</gene>